<dbReference type="SUPFAM" id="SSF48498">
    <property type="entry name" value="Tetracyclin repressor-like, C-terminal domain"/>
    <property type="match status" value="1"/>
</dbReference>
<evidence type="ECO:0000256" key="2">
    <source>
        <dbReference type="ARBA" id="ARBA00023015"/>
    </source>
</evidence>
<dbReference type="RefSeq" id="WP_343952065.1">
    <property type="nucleotide sequence ID" value="NZ_BAAAHQ010000023.1"/>
</dbReference>
<evidence type="ECO:0000256" key="5">
    <source>
        <dbReference type="PROSITE-ProRule" id="PRU00335"/>
    </source>
</evidence>
<dbReference type="SUPFAM" id="SSF46689">
    <property type="entry name" value="Homeodomain-like"/>
    <property type="match status" value="1"/>
</dbReference>
<dbReference type="Pfam" id="PF00440">
    <property type="entry name" value="TetR_N"/>
    <property type="match status" value="1"/>
</dbReference>
<dbReference type="PANTHER" id="PTHR30055">
    <property type="entry name" value="HTH-TYPE TRANSCRIPTIONAL REGULATOR RUTR"/>
    <property type="match status" value="1"/>
</dbReference>
<sequence>MMTAVERKRRAGGDNRVRVLDQVVSVLVVRGYERTRFRDVSEASGVAVSTLQGYFGSREDMLIEALQHSTTTEVAEMERLAEGFEDPWRRLSALAERGLATPVPVWRMLMEFWTAAAHDEELRRHSERLDERYRRPFVSAVERGVEAGTFTPRDSAGAVVDVLIAAMDGLLYPRVLGIGRTPAEDYHRVVMAQLAWSLGVAE</sequence>
<protein>
    <recommendedName>
        <fullName evidence="6">HTH tetR-type domain-containing protein</fullName>
    </recommendedName>
</protein>
<keyword evidence="8" id="KW-1185">Reference proteome</keyword>
<dbReference type="InterPro" id="IPR009057">
    <property type="entry name" value="Homeodomain-like_sf"/>
</dbReference>
<dbReference type="PROSITE" id="PS50977">
    <property type="entry name" value="HTH_TETR_2"/>
    <property type="match status" value="1"/>
</dbReference>
<dbReference type="Gene3D" id="1.10.357.10">
    <property type="entry name" value="Tetracycline Repressor, domain 2"/>
    <property type="match status" value="1"/>
</dbReference>
<evidence type="ECO:0000256" key="3">
    <source>
        <dbReference type="ARBA" id="ARBA00023125"/>
    </source>
</evidence>
<gene>
    <name evidence="7" type="ORF">GCM10009560_46470</name>
</gene>
<keyword evidence="1" id="KW-0678">Repressor</keyword>
<reference evidence="7 8" key="1">
    <citation type="journal article" date="2019" name="Int. J. Syst. Evol. Microbiol.">
        <title>The Global Catalogue of Microorganisms (GCM) 10K type strain sequencing project: providing services to taxonomists for standard genome sequencing and annotation.</title>
        <authorList>
            <consortium name="The Broad Institute Genomics Platform"/>
            <consortium name="The Broad Institute Genome Sequencing Center for Infectious Disease"/>
            <person name="Wu L."/>
            <person name="Ma J."/>
        </authorList>
    </citation>
    <scope>NUCLEOTIDE SEQUENCE [LARGE SCALE GENOMIC DNA]</scope>
    <source>
        <strain evidence="7 8">JCM 11136</strain>
    </source>
</reference>
<dbReference type="InterPro" id="IPR039538">
    <property type="entry name" value="BetI_C"/>
</dbReference>
<feature type="DNA-binding region" description="H-T-H motif" evidence="5">
    <location>
        <begin position="36"/>
        <end position="55"/>
    </location>
</feature>
<feature type="domain" description="HTH tetR-type" evidence="6">
    <location>
        <begin position="13"/>
        <end position="73"/>
    </location>
</feature>
<dbReference type="EMBL" id="BAAAHQ010000023">
    <property type="protein sequence ID" value="GAA0937265.1"/>
    <property type="molecule type" value="Genomic_DNA"/>
</dbReference>
<dbReference type="InterPro" id="IPR001647">
    <property type="entry name" value="HTH_TetR"/>
</dbReference>
<proteinExistence type="predicted"/>
<organism evidence="7 8">
    <name type="scientific">Nonomuraea longicatena</name>
    <dbReference type="NCBI Taxonomy" id="83682"/>
    <lineage>
        <taxon>Bacteria</taxon>
        <taxon>Bacillati</taxon>
        <taxon>Actinomycetota</taxon>
        <taxon>Actinomycetes</taxon>
        <taxon>Streptosporangiales</taxon>
        <taxon>Streptosporangiaceae</taxon>
        <taxon>Nonomuraea</taxon>
    </lineage>
</organism>
<dbReference type="PANTHER" id="PTHR30055:SF234">
    <property type="entry name" value="HTH-TYPE TRANSCRIPTIONAL REGULATOR BETI"/>
    <property type="match status" value="1"/>
</dbReference>
<evidence type="ECO:0000313" key="8">
    <source>
        <dbReference type="Proteomes" id="UP001501578"/>
    </source>
</evidence>
<dbReference type="InterPro" id="IPR036271">
    <property type="entry name" value="Tet_transcr_reg_TetR-rel_C_sf"/>
</dbReference>
<evidence type="ECO:0000313" key="7">
    <source>
        <dbReference type="EMBL" id="GAA0937265.1"/>
    </source>
</evidence>
<name>A0ABN1Q4Q7_9ACTN</name>
<dbReference type="Pfam" id="PF13977">
    <property type="entry name" value="TetR_C_6"/>
    <property type="match status" value="1"/>
</dbReference>
<keyword evidence="3 5" id="KW-0238">DNA-binding</keyword>
<comment type="caution">
    <text evidence="7">The sequence shown here is derived from an EMBL/GenBank/DDBJ whole genome shotgun (WGS) entry which is preliminary data.</text>
</comment>
<dbReference type="Proteomes" id="UP001501578">
    <property type="component" value="Unassembled WGS sequence"/>
</dbReference>
<evidence type="ECO:0000256" key="4">
    <source>
        <dbReference type="ARBA" id="ARBA00023163"/>
    </source>
</evidence>
<accession>A0ABN1Q4Q7</accession>
<keyword evidence="2" id="KW-0805">Transcription regulation</keyword>
<evidence type="ECO:0000259" key="6">
    <source>
        <dbReference type="PROSITE" id="PS50977"/>
    </source>
</evidence>
<dbReference type="Gene3D" id="1.10.10.60">
    <property type="entry name" value="Homeodomain-like"/>
    <property type="match status" value="1"/>
</dbReference>
<dbReference type="InterPro" id="IPR050109">
    <property type="entry name" value="HTH-type_TetR-like_transc_reg"/>
</dbReference>
<evidence type="ECO:0000256" key="1">
    <source>
        <dbReference type="ARBA" id="ARBA00022491"/>
    </source>
</evidence>
<keyword evidence="4" id="KW-0804">Transcription</keyword>